<protein>
    <recommendedName>
        <fullName evidence="3">Xylanolytic transcriptional activator regulatory domain-containing protein</fullName>
    </recommendedName>
</protein>
<comment type="caution">
    <text evidence="4">The sequence shown here is derived from an EMBL/GenBank/DDBJ whole genome shotgun (WGS) entry which is preliminary data.</text>
</comment>
<dbReference type="CDD" id="cd12148">
    <property type="entry name" value="fungal_TF_MHR"/>
    <property type="match status" value="1"/>
</dbReference>
<feature type="domain" description="Xylanolytic transcriptional activator regulatory" evidence="3">
    <location>
        <begin position="181"/>
        <end position="270"/>
    </location>
</feature>
<evidence type="ECO:0000256" key="2">
    <source>
        <dbReference type="SAM" id="MobiDB-lite"/>
    </source>
</evidence>
<feature type="region of interest" description="Disordered" evidence="2">
    <location>
        <begin position="15"/>
        <end position="41"/>
    </location>
</feature>
<reference evidence="4 5" key="1">
    <citation type="journal article" date="2024" name="Commun. Biol.">
        <title>Comparative genomic analysis of thermophilic fungi reveals convergent evolutionary adaptations and gene losses.</title>
        <authorList>
            <person name="Steindorff A.S."/>
            <person name="Aguilar-Pontes M.V."/>
            <person name="Robinson A.J."/>
            <person name="Andreopoulos B."/>
            <person name="LaButti K."/>
            <person name="Kuo A."/>
            <person name="Mondo S."/>
            <person name="Riley R."/>
            <person name="Otillar R."/>
            <person name="Haridas S."/>
            <person name="Lipzen A."/>
            <person name="Grimwood J."/>
            <person name="Schmutz J."/>
            <person name="Clum A."/>
            <person name="Reid I.D."/>
            <person name="Moisan M.C."/>
            <person name="Butler G."/>
            <person name="Nguyen T.T.M."/>
            <person name="Dewar K."/>
            <person name="Conant G."/>
            <person name="Drula E."/>
            <person name="Henrissat B."/>
            <person name="Hansel C."/>
            <person name="Singer S."/>
            <person name="Hutchinson M.I."/>
            <person name="de Vries R.P."/>
            <person name="Natvig D.O."/>
            <person name="Powell A.J."/>
            <person name="Tsang A."/>
            <person name="Grigoriev I.V."/>
        </authorList>
    </citation>
    <scope>NUCLEOTIDE SEQUENCE [LARGE SCALE GENOMIC DNA]</scope>
    <source>
        <strain evidence="4 5">CBS 494.80</strain>
    </source>
</reference>
<keyword evidence="1" id="KW-0539">Nucleus</keyword>
<gene>
    <name evidence="4" type="ORF">VTL71DRAFT_3442</name>
</gene>
<name>A0ABR4C7Z3_9HELO</name>
<dbReference type="InterPro" id="IPR052761">
    <property type="entry name" value="Fungal_Detox/Toxin_TFs"/>
</dbReference>
<evidence type="ECO:0000256" key="1">
    <source>
        <dbReference type="ARBA" id="ARBA00023242"/>
    </source>
</evidence>
<dbReference type="Pfam" id="PF04082">
    <property type="entry name" value="Fungal_trans"/>
    <property type="match status" value="1"/>
</dbReference>
<accession>A0ABR4C7Z3</accession>
<dbReference type="PANTHER" id="PTHR47425">
    <property type="entry name" value="FARB-RELATED"/>
    <property type="match status" value="1"/>
</dbReference>
<evidence type="ECO:0000313" key="5">
    <source>
        <dbReference type="Proteomes" id="UP001595075"/>
    </source>
</evidence>
<keyword evidence="5" id="KW-1185">Reference proteome</keyword>
<organism evidence="4 5">
    <name type="scientific">Oculimacula yallundae</name>
    <dbReference type="NCBI Taxonomy" id="86028"/>
    <lineage>
        <taxon>Eukaryota</taxon>
        <taxon>Fungi</taxon>
        <taxon>Dikarya</taxon>
        <taxon>Ascomycota</taxon>
        <taxon>Pezizomycotina</taxon>
        <taxon>Leotiomycetes</taxon>
        <taxon>Helotiales</taxon>
        <taxon>Ploettnerulaceae</taxon>
        <taxon>Oculimacula</taxon>
    </lineage>
</organism>
<sequence length="726" mass="82460">MDIDDFNQLTEFIFDHSTPESGEEDNQEPQIEKDCDATNAHDVAPNGRVIRRRARKACVACHKRKRVRLKPPERVTETQNDVGGNVGVSSSQVDIPALSQNVSSGGQSRPVIGNNFQSGLNPFSNFSSNPSSLHPDMIYSYFDFIEAETFSHIAPEDFKFLEFKGCFHLPSRPILDDLVREYFLHVHPVLPIIDERAFWELYFPRDDNKRRSTDQKIPLFVFRAMLFVSCGFVSNDTARQMGFQTVVEARTCFYRRAKLLYDFDTTSNSIANSSWLRLAIQFANSANVAMYDQDSTISADERLNRKRLWWCIVLRDRILPLGVRRSIQITRANFDFNLPRLTEKDLEPECTSSCVYDAETKRDLIRVFLAQLDLAVELTDALSYVYPANGFRSFDILDYNEVMSMPKKIEMYLENLESWHTRFNEWVVPGAFSKKHKSVMLYSGLTSIYFQSAKAALCQLESFMLQADDSKQHDTRMNQLGSALHMSVASISETTRAFIQLDVAKYLPVSMVAYLALPIILNSMDLQNLSSTNARAEGKRRQLRLLNEAMDLCNDRYTGTLAARNIIKKSIEVARSEQNVIKDKASMSNSLTRATPDLQDWLDVFVSSPAAFLRISFSTDMSLAEGRYPTTADLPRQLSLQGRLIPSRSIPRTLMPAEEDPIKGLADVDATTTLEPNRNSYLDYFDFGQSQAETKPDTSSWAGKDADKIMEEVLSGGEKFWSTDPV</sequence>
<proteinExistence type="predicted"/>
<evidence type="ECO:0000259" key="3">
    <source>
        <dbReference type="Pfam" id="PF04082"/>
    </source>
</evidence>
<dbReference type="PANTHER" id="PTHR47425:SF2">
    <property type="entry name" value="FARB-RELATED"/>
    <property type="match status" value="1"/>
</dbReference>
<dbReference type="InterPro" id="IPR007219">
    <property type="entry name" value="XnlR_reg_dom"/>
</dbReference>
<dbReference type="EMBL" id="JAZHXI010000012">
    <property type="protein sequence ID" value="KAL2065772.1"/>
    <property type="molecule type" value="Genomic_DNA"/>
</dbReference>
<evidence type="ECO:0000313" key="4">
    <source>
        <dbReference type="EMBL" id="KAL2065772.1"/>
    </source>
</evidence>
<dbReference type="Proteomes" id="UP001595075">
    <property type="component" value="Unassembled WGS sequence"/>
</dbReference>